<dbReference type="PANTHER" id="PTHR23033">
    <property type="entry name" value="BETA1,3-GALACTOSYLTRANSFERASE"/>
    <property type="match status" value="1"/>
</dbReference>
<protein>
    <submittedName>
        <fullName evidence="8">Glycosyltransferase family 31 protein</fullName>
    </submittedName>
</protein>
<comment type="similarity">
    <text evidence="2">Belongs to the glycosyltransferase 31 family. Beta3-Gal-T subfamily.</text>
</comment>
<name>A0A6A5VVF8_9PLEO</name>
<dbReference type="EMBL" id="ML977768">
    <property type="protein sequence ID" value="KAF1992847.1"/>
    <property type="molecule type" value="Genomic_DNA"/>
</dbReference>
<evidence type="ECO:0000256" key="7">
    <source>
        <dbReference type="SAM" id="Phobius"/>
    </source>
</evidence>
<proteinExistence type="inferred from homology"/>
<dbReference type="GO" id="GO:0016020">
    <property type="term" value="C:membrane"/>
    <property type="evidence" value="ECO:0007669"/>
    <property type="project" value="UniProtKB-SubCell"/>
</dbReference>
<dbReference type="InterPro" id="IPR026050">
    <property type="entry name" value="C1GALT1/C1GALT1_chp1"/>
</dbReference>
<evidence type="ECO:0000313" key="8">
    <source>
        <dbReference type="EMBL" id="KAF1992847.1"/>
    </source>
</evidence>
<organism evidence="8 9">
    <name type="scientific">Amniculicola lignicola CBS 123094</name>
    <dbReference type="NCBI Taxonomy" id="1392246"/>
    <lineage>
        <taxon>Eukaryota</taxon>
        <taxon>Fungi</taxon>
        <taxon>Dikarya</taxon>
        <taxon>Ascomycota</taxon>
        <taxon>Pezizomycotina</taxon>
        <taxon>Dothideomycetes</taxon>
        <taxon>Pleosporomycetidae</taxon>
        <taxon>Pleosporales</taxon>
        <taxon>Amniculicolaceae</taxon>
        <taxon>Amniculicola</taxon>
    </lineage>
</organism>
<evidence type="ECO:0000256" key="5">
    <source>
        <dbReference type="ARBA" id="ARBA00022989"/>
    </source>
</evidence>
<dbReference type="Proteomes" id="UP000799779">
    <property type="component" value="Unassembled WGS sequence"/>
</dbReference>
<sequence>MLSPRTHRLRIIARVVAGAVAMYAIAWVSGFPRTYDDDELPSDAQRKKAEPTHTPHHVEVDQIVVAINTHASDAYEKVPRMLLLTNTIYHDTLVLLGDLEMDIGAFHVHDVLDRFEMDFLSTQPDLERYRAQLEAARFSLDLRSLKELDPRKEVETMNKLDKYKYLRMLERAWELRPDRAWYVFVDMDTFLVRSNLMAWLGEYDAEDPIFFVNPPNAESPDPFGIGGTTFVLSHTAMRNFIAEREIISKWESSIADSASGIDILSSAITTELGIVSNMSWPAISGFNPYTIPYGPGLWCEEVVALHSVPPELATDIWRLQRDREEYQHIHDPLTFADLWIRFLQHENLSQPRDEWDNLSSGSDNAKWNILFERVEGDEEGKASRGEGSWEECRDSCNTNQHCVQFSYSSIAMPNFNENEETRCHLSSSMRLGRYVGSHRIGGGGGEGTWKSGWRKDKFEHWARNQRCKTQQNK</sequence>
<keyword evidence="8" id="KW-0808">Transferase</keyword>
<keyword evidence="3 7" id="KW-0812">Transmembrane</keyword>
<dbReference type="Gene3D" id="3.90.550.50">
    <property type="match status" value="1"/>
</dbReference>
<keyword evidence="9" id="KW-1185">Reference proteome</keyword>
<evidence type="ECO:0000256" key="2">
    <source>
        <dbReference type="ARBA" id="ARBA00006462"/>
    </source>
</evidence>
<keyword evidence="6 7" id="KW-0472">Membrane</keyword>
<evidence type="ECO:0000256" key="1">
    <source>
        <dbReference type="ARBA" id="ARBA00004606"/>
    </source>
</evidence>
<keyword evidence="4" id="KW-0735">Signal-anchor</keyword>
<evidence type="ECO:0000256" key="6">
    <source>
        <dbReference type="ARBA" id="ARBA00023136"/>
    </source>
</evidence>
<keyword evidence="5 7" id="KW-1133">Transmembrane helix</keyword>
<gene>
    <name evidence="8" type="ORF">P154DRAFT_451718</name>
</gene>
<dbReference type="AlphaFoldDB" id="A0A6A5VVF8"/>
<evidence type="ECO:0000256" key="3">
    <source>
        <dbReference type="ARBA" id="ARBA00022692"/>
    </source>
</evidence>
<reference evidence="8" key="1">
    <citation type="journal article" date="2020" name="Stud. Mycol.">
        <title>101 Dothideomycetes genomes: a test case for predicting lifestyles and emergence of pathogens.</title>
        <authorList>
            <person name="Haridas S."/>
            <person name="Albert R."/>
            <person name="Binder M."/>
            <person name="Bloem J."/>
            <person name="Labutti K."/>
            <person name="Salamov A."/>
            <person name="Andreopoulos B."/>
            <person name="Baker S."/>
            <person name="Barry K."/>
            <person name="Bills G."/>
            <person name="Bluhm B."/>
            <person name="Cannon C."/>
            <person name="Castanera R."/>
            <person name="Culley D."/>
            <person name="Daum C."/>
            <person name="Ezra D."/>
            <person name="Gonzalez J."/>
            <person name="Henrissat B."/>
            <person name="Kuo A."/>
            <person name="Liang C."/>
            <person name="Lipzen A."/>
            <person name="Lutzoni F."/>
            <person name="Magnuson J."/>
            <person name="Mondo S."/>
            <person name="Nolan M."/>
            <person name="Ohm R."/>
            <person name="Pangilinan J."/>
            <person name="Park H.-J."/>
            <person name="Ramirez L."/>
            <person name="Alfaro M."/>
            <person name="Sun H."/>
            <person name="Tritt A."/>
            <person name="Yoshinaga Y."/>
            <person name="Zwiers L.-H."/>
            <person name="Turgeon B."/>
            <person name="Goodwin S."/>
            <person name="Spatafora J."/>
            <person name="Crous P."/>
            <person name="Grigoriev I."/>
        </authorList>
    </citation>
    <scope>NUCLEOTIDE SEQUENCE</scope>
    <source>
        <strain evidence="8">CBS 123094</strain>
    </source>
</reference>
<comment type="subcellular location">
    <subcellularLocation>
        <location evidence="1">Membrane</location>
        <topology evidence="1">Single-pass type II membrane protein</topology>
    </subcellularLocation>
</comment>
<dbReference type="OrthoDB" id="414175at2759"/>
<dbReference type="GO" id="GO:0016740">
    <property type="term" value="F:transferase activity"/>
    <property type="evidence" value="ECO:0007669"/>
    <property type="project" value="UniProtKB-KW"/>
</dbReference>
<feature type="transmembrane region" description="Helical" evidence="7">
    <location>
        <begin position="12"/>
        <end position="31"/>
    </location>
</feature>
<dbReference type="PANTHER" id="PTHR23033:SF40">
    <property type="entry name" value="APPLE DOMAIN-CONTAINING PROTEIN"/>
    <property type="match status" value="1"/>
</dbReference>
<evidence type="ECO:0000256" key="4">
    <source>
        <dbReference type="ARBA" id="ARBA00022968"/>
    </source>
</evidence>
<evidence type="ECO:0000313" key="9">
    <source>
        <dbReference type="Proteomes" id="UP000799779"/>
    </source>
</evidence>
<accession>A0A6A5VVF8</accession>